<evidence type="ECO:0000259" key="7">
    <source>
        <dbReference type="PROSITE" id="PS50016"/>
    </source>
</evidence>
<feature type="compositionally biased region" description="Polar residues" evidence="6">
    <location>
        <begin position="207"/>
        <end position="245"/>
    </location>
</feature>
<dbReference type="SUPFAM" id="SSF57903">
    <property type="entry name" value="FYVE/PHD zinc finger"/>
    <property type="match status" value="1"/>
</dbReference>
<evidence type="ECO:0000313" key="8">
    <source>
        <dbReference type="Proteomes" id="UP000695022"/>
    </source>
</evidence>
<dbReference type="InterPro" id="IPR019787">
    <property type="entry name" value="Znf_PHD-finger"/>
</dbReference>
<evidence type="ECO:0000313" key="9">
    <source>
        <dbReference type="RefSeq" id="XP_014664251.1"/>
    </source>
</evidence>
<keyword evidence="1" id="KW-0479">Metal-binding</keyword>
<feature type="region of interest" description="Disordered" evidence="6">
    <location>
        <begin position="300"/>
        <end position="408"/>
    </location>
</feature>
<dbReference type="Proteomes" id="UP000695022">
    <property type="component" value="Unplaced"/>
</dbReference>
<evidence type="ECO:0000256" key="2">
    <source>
        <dbReference type="ARBA" id="ARBA00022771"/>
    </source>
</evidence>
<evidence type="ECO:0000256" key="4">
    <source>
        <dbReference type="PROSITE-ProRule" id="PRU00146"/>
    </source>
</evidence>
<dbReference type="SMART" id="SM00249">
    <property type="entry name" value="PHD"/>
    <property type="match status" value="1"/>
</dbReference>
<dbReference type="Pfam" id="PF00628">
    <property type="entry name" value="PHD"/>
    <property type="match status" value="1"/>
</dbReference>
<reference evidence="9" key="1">
    <citation type="submission" date="2025-08" db="UniProtKB">
        <authorList>
            <consortium name="RefSeq"/>
        </authorList>
    </citation>
    <scope>IDENTIFICATION</scope>
</reference>
<evidence type="ECO:0000256" key="3">
    <source>
        <dbReference type="ARBA" id="ARBA00022833"/>
    </source>
</evidence>
<dbReference type="InterPro" id="IPR001965">
    <property type="entry name" value="Znf_PHD"/>
</dbReference>
<dbReference type="InterPro" id="IPR013083">
    <property type="entry name" value="Znf_RING/FYVE/PHD"/>
</dbReference>
<feature type="region of interest" description="Disordered" evidence="6">
    <location>
        <begin position="498"/>
        <end position="535"/>
    </location>
</feature>
<accession>A0ABM1DWD0</accession>
<keyword evidence="3" id="KW-0862">Zinc</keyword>
<evidence type="ECO:0000256" key="5">
    <source>
        <dbReference type="SAM" id="Coils"/>
    </source>
</evidence>
<dbReference type="InterPro" id="IPR011011">
    <property type="entry name" value="Znf_FYVE_PHD"/>
</dbReference>
<dbReference type="RefSeq" id="XP_014664251.1">
    <property type="nucleotide sequence ID" value="XM_014808765.1"/>
</dbReference>
<feature type="compositionally biased region" description="Low complexity" evidence="6">
    <location>
        <begin position="389"/>
        <end position="408"/>
    </location>
</feature>
<dbReference type="GeneID" id="106806731"/>
<dbReference type="InterPro" id="IPR019786">
    <property type="entry name" value="Zinc_finger_PHD-type_CS"/>
</dbReference>
<keyword evidence="2 4" id="KW-0863">Zinc-finger</keyword>
<feature type="compositionally biased region" description="Low complexity" evidence="6">
    <location>
        <begin position="347"/>
        <end position="368"/>
    </location>
</feature>
<feature type="compositionally biased region" description="Polar residues" evidence="6">
    <location>
        <begin position="254"/>
        <end position="275"/>
    </location>
</feature>
<dbReference type="CDD" id="cd15523">
    <property type="entry name" value="PHD_PHF21A"/>
    <property type="match status" value="1"/>
</dbReference>
<organism evidence="8 9">
    <name type="scientific">Priapulus caudatus</name>
    <name type="common">Priapulid worm</name>
    <dbReference type="NCBI Taxonomy" id="37621"/>
    <lineage>
        <taxon>Eukaryota</taxon>
        <taxon>Metazoa</taxon>
        <taxon>Ecdysozoa</taxon>
        <taxon>Scalidophora</taxon>
        <taxon>Priapulida</taxon>
        <taxon>Priapulimorpha</taxon>
        <taxon>Priapulimorphida</taxon>
        <taxon>Priapulidae</taxon>
        <taxon>Priapulus</taxon>
    </lineage>
</organism>
<dbReference type="PANTHER" id="PTHR24102:SF28">
    <property type="entry name" value="PHD-TYPE DOMAIN-CONTAINING PROTEIN"/>
    <property type="match status" value="1"/>
</dbReference>
<sequence>MELEAIQAKLKIAIQNHQTVVAKMKQGPVDSALQKRLHELQEEIMTLSENQKQIVQNLRKELVSKGIITTFPQPAKSPSPNPTATKPVVSAAVPLQAQSKNLFSRSPHLAACPANSRGARPPPAHTMAAGGATMHMIRVPHISIANRTPPPLVFQGHSDAQQLPTAWPQGSVRHQQLSAQLSASPKPSPQQSLHQLTSPQLYGGRQPSLQQSAHQLPSPQQSVHQLPSPQLSAHQLPSPQLSAHQLPSPPHQSACRQSPPQQSAHQLPSPQQSAHLQPSLQLSGHQLLSQQLYAQLKSLPKPAMHQRSSPQQSVRKQPSPHQSAQQKLSPQQSPHQIASTQQSGSKQSSPQLHAHQQSSPQQSATAHPKPSLQHLSQRRRSPQHVTRALPSPQQQLSHQQQQQQQQQHFADTLCQFASMSPKQRLPVATAKTAEQSCGNKEGFMAAIGLITQSALTELQARKLERKRRSTANPAYNYPFEPGQKKVVKGYMLGSSPIASAFKRPRGRPPRMSSPHGSQPTTPDRDPSPVNGIDNSAFAYENGAATPTAAAAAAPSAATNHPPHETSCATCGRGGQLLPCDSCTKVYHLRCLDPPLSSAPRGMWACPKCKLMNRSSQPWTGTLAIVHSYIAHKAGKEEEKRKLLKRSVELKSERQQLELRAKQLTSQITVSGAL</sequence>
<keyword evidence="5" id="KW-0175">Coiled coil</keyword>
<feature type="coiled-coil region" evidence="5">
    <location>
        <begin position="30"/>
        <end position="57"/>
    </location>
</feature>
<gene>
    <name evidence="9" type="primary">LOC106806731</name>
</gene>
<dbReference type="PROSITE" id="PS01359">
    <property type="entry name" value="ZF_PHD_1"/>
    <property type="match status" value="1"/>
</dbReference>
<keyword evidence="8" id="KW-1185">Reference proteome</keyword>
<feature type="compositionally biased region" description="Polar residues" evidence="6">
    <location>
        <begin position="306"/>
        <end position="346"/>
    </location>
</feature>
<evidence type="ECO:0000256" key="6">
    <source>
        <dbReference type="SAM" id="MobiDB-lite"/>
    </source>
</evidence>
<proteinExistence type="predicted"/>
<dbReference type="Gene3D" id="3.30.40.10">
    <property type="entry name" value="Zinc/RING finger domain, C3HC4 (zinc finger)"/>
    <property type="match status" value="1"/>
</dbReference>
<feature type="region of interest" description="Disordered" evidence="6">
    <location>
        <begin position="163"/>
        <end position="277"/>
    </location>
</feature>
<evidence type="ECO:0000256" key="1">
    <source>
        <dbReference type="ARBA" id="ARBA00022723"/>
    </source>
</evidence>
<dbReference type="PANTHER" id="PTHR24102">
    <property type="entry name" value="PHD FINGER PROTEIN"/>
    <property type="match status" value="1"/>
</dbReference>
<dbReference type="PROSITE" id="PS50016">
    <property type="entry name" value="ZF_PHD_2"/>
    <property type="match status" value="1"/>
</dbReference>
<protein>
    <submittedName>
        <fullName evidence="9">PHD finger protein 21A-like isoform X1</fullName>
    </submittedName>
</protein>
<feature type="compositionally biased region" description="Polar residues" evidence="6">
    <location>
        <begin position="172"/>
        <end position="200"/>
    </location>
</feature>
<name>A0ABM1DWD0_PRICU</name>
<feature type="domain" description="PHD-type" evidence="7">
    <location>
        <begin position="564"/>
        <end position="611"/>
    </location>
</feature>
<feature type="coiled-coil region" evidence="5">
    <location>
        <begin position="632"/>
        <end position="666"/>
    </location>
</feature>